<keyword evidence="1" id="KW-0732">Signal</keyword>
<proteinExistence type="predicted"/>
<comment type="caution">
    <text evidence="2">The sequence shown here is derived from an EMBL/GenBank/DDBJ whole genome shotgun (WGS) entry which is preliminary data.</text>
</comment>
<dbReference type="RefSeq" id="WP_142833557.1">
    <property type="nucleotide sequence ID" value="NZ_VFSV01000005.1"/>
</dbReference>
<sequence>MRHAAKIAFATALLGSWNAPVQAEITPEALWGEWQAGTGEITALAGEISDAGEGFLVQNAVLKVGRGAGAPTLALTELSLAAEGEATRLDLPATAQANAAGETYELTLTEMSVLVSGEMTDPDYVVSGQRMGIATDSLPLASGATAAQVQLDNLMLSYLGQSGSAEATELALIIDPVGETPGVALTRQGVTAVFEGDPEAFAVPGSGPYSIVLTTESGTQDMQIERPDRPGMAVALNSGPTRDEIRSDAQDIILRQSYAGLQARFSGPAVPLPDASMTIGATTIGAQVPALSRDAAQPFSLDMALTDVEVSEQLWQLFDPAAALPRDPVQLSFALSGDAVMNGETPRPERLTLDDLRLSLLGAEMSAKGGVQFAATPSTERVFGRPVGGFGVTLTGFNALIQNLMALGTIPQQQLFGLQMGLSMFTTEGEGPDTLTSRIEMGPDGTFSLNGQPMGRVP</sequence>
<dbReference type="Proteomes" id="UP000318590">
    <property type="component" value="Unassembled WGS sequence"/>
</dbReference>
<organism evidence="2 3">
    <name type="scientific">Palleronia caenipelagi</name>
    <dbReference type="NCBI Taxonomy" id="2489174"/>
    <lineage>
        <taxon>Bacteria</taxon>
        <taxon>Pseudomonadati</taxon>
        <taxon>Pseudomonadota</taxon>
        <taxon>Alphaproteobacteria</taxon>
        <taxon>Rhodobacterales</taxon>
        <taxon>Roseobacteraceae</taxon>
        <taxon>Palleronia</taxon>
    </lineage>
</organism>
<dbReference type="OrthoDB" id="7791409at2"/>
<evidence type="ECO:0000256" key="1">
    <source>
        <dbReference type="SAM" id="SignalP"/>
    </source>
</evidence>
<dbReference type="AlphaFoldDB" id="A0A547Q8C2"/>
<feature type="signal peptide" evidence="1">
    <location>
        <begin position="1"/>
        <end position="23"/>
    </location>
</feature>
<reference evidence="2 3" key="1">
    <citation type="submission" date="2019-06" db="EMBL/GenBank/DDBJ databases">
        <title>Paenimaribius caenipelagi gen. nov., sp. nov., isolated from a tidal flat.</title>
        <authorList>
            <person name="Yoon J.-H."/>
        </authorList>
    </citation>
    <scope>NUCLEOTIDE SEQUENCE [LARGE SCALE GENOMIC DNA]</scope>
    <source>
        <strain evidence="2 3">JBTF-M29</strain>
    </source>
</reference>
<evidence type="ECO:0000313" key="3">
    <source>
        <dbReference type="Proteomes" id="UP000318590"/>
    </source>
</evidence>
<protein>
    <submittedName>
        <fullName evidence="2">DUF2125 domain-containing protein</fullName>
    </submittedName>
</protein>
<dbReference type="EMBL" id="VFSV01000005">
    <property type="protein sequence ID" value="TRD22613.1"/>
    <property type="molecule type" value="Genomic_DNA"/>
</dbReference>
<accession>A0A547Q8C2</accession>
<feature type="chain" id="PRO_5022110146" evidence="1">
    <location>
        <begin position="24"/>
        <end position="458"/>
    </location>
</feature>
<keyword evidence="3" id="KW-1185">Reference proteome</keyword>
<name>A0A547Q8C2_9RHOB</name>
<gene>
    <name evidence="2" type="ORF">FEV53_04140</name>
</gene>
<evidence type="ECO:0000313" key="2">
    <source>
        <dbReference type="EMBL" id="TRD22613.1"/>
    </source>
</evidence>